<dbReference type="SUPFAM" id="SSF69318">
    <property type="entry name" value="Integrin alpha N-terminal domain"/>
    <property type="match status" value="1"/>
</dbReference>
<dbReference type="EMBL" id="JBHSIS010000022">
    <property type="protein sequence ID" value="MFC4858594.1"/>
    <property type="molecule type" value="Genomic_DNA"/>
</dbReference>
<dbReference type="InterPro" id="IPR024881">
    <property type="entry name" value="Tip"/>
</dbReference>
<accession>A0ABV9SF99</accession>
<evidence type="ECO:0000256" key="4">
    <source>
        <dbReference type="SAM" id="SignalP"/>
    </source>
</evidence>
<dbReference type="InterPro" id="IPR036116">
    <property type="entry name" value="FN3_sf"/>
</dbReference>
<dbReference type="InterPro" id="IPR021345">
    <property type="entry name" value="DUF2961"/>
</dbReference>
<evidence type="ECO:0000313" key="7">
    <source>
        <dbReference type="Proteomes" id="UP001595859"/>
    </source>
</evidence>
<dbReference type="InterPro" id="IPR003961">
    <property type="entry name" value="FN3_dom"/>
</dbReference>
<dbReference type="Gene3D" id="2.60.120.1390">
    <property type="match status" value="3"/>
</dbReference>
<feature type="chain" id="PRO_5046635049" evidence="4">
    <location>
        <begin position="26"/>
        <end position="1077"/>
    </location>
</feature>
<dbReference type="InterPro" id="IPR013783">
    <property type="entry name" value="Ig-like_fold"/>
</dbReference>
<proteinExistence type="predicted"/>
<dbReference type="Pfam" id="PF11175">
    <property type="entry name" value="DUF2961"/>
    <property type="match status" value="1"/>
</dbReference>
<dbReference type="Gene3D" id="2.60.40.10">
    <property type="entry name" value="Immunoglobulins"/>
    <property type="match status" value="1"/>
</dbReference>
<dbReference type="SUPFAM" id="SSF49265">
    <property type="entry name" value="Fibronectin type III"/>
    <property type="match status" value="1"/>
</dbReference>
<dbReference type="PROSITE" id="PS50853">
    <property type="entry name" value="FN3"/>
    <property type="match status" value="1"/>
</dbReference>
<reference evidence="7" key="1">
    <citation type="journal article" date="2019" name="Int. J. Syst. Evol. Microbiol.">
        <title>The Global Catalogue of Microorganisms (GCM) 10K type strain sequencing project: providing services to taxonomists for standard genome sequencing and annotation.</title>
        <authorList>
            <consortium name="The Broad Institute Genomics Platform"/>
            <consortium name="The Broad Institute Genome Sequencing Center for Infectious Disease"/>
            <person name="Wu L."/>
            <person name="Ma J."/>
        </authorList>
    </citation>
    <scope>NUCLEOTIDE SEQUENCE [LARGE SCALE GENOMIC DNA]</scope>
    <source>
        <strain evidence="7">ZS-22-S1</strain>
    </source>
</reference>
<keyword evidence="1 4" id="KW-0732">Signal</keyword>
<dbReference type="Proteomes" id="UP001595859">
    <property type="component" value="Unassembled WGS sequence"/>
</dbReference>
<feature type="signal peptide" evidence="4">
    <location>
        <begin position="1"/>
        <end position="25"/>
    </location>
</feature>
<feature type="domain" description="Fibronectin type-III" evidence="5">
    <location>
        <begin position="667"/>
        <end position="764"/>
    </location>
</feature>
<evidence type="ECO:0000256" key="3">
    <source>
        <dbReference type="ARBA" id="ARBA00023326"/>
    </source>
</evidence>
<keyword evidence="3" id="KW-0119">Carbohydrate metabolism</keyword>
<keyword evidence="2" id="KW-0378">Hydrolase</keyword>
<dbReference type="InterPro" id="IPR028994">
    <property type="entry name" value="Integrin_alpha_N"/>
</dbReference>
<comment type="caution">
    <text evidence="6">The sequence shown here is derived from an EMBL/GenBank/DDBJ whole genome shotgun (WGS) entry which is preliminary data.</text>
</comment>
<evidence type="ECO:0000256" key="1">
    <source>
        <dbReference type="ARBA" id="ARBA00022729"/>
    </source>
</evidence>
<dbReference type="Pfam" id="PF13517">
    <property type="entry name" value="FG-GAP_3"/>
    <property type="match status" value="2"/>
</dbReference>
<gene>
    <name evidence="6" type="ORF">ACFPCV_34285</name>
</gene>
<sequence length="1077" mass="112388">MSRIAVLLCVALVVLGLGPVSGAGAQPRAGDGTVGWDTYRRLDLLPDLAGGSQTKQFSSFARNGTNDDGFVGRYSCLRTNGPGCVLAEERGAGEIQSIWFTRDEGNVSATGNIRIVLDGVTVLDASLQRVVNGDFGAPFVFPLVTNADQTSGGVTIKVPMPYRSSMLVTTTSNPLFYHVGYREFADADGVTRFNPADPANDVISLLRNAGRQDPKPAQPGAATVGATVSPGAGGAATIATLAGPGAVTAVRVRVPDHLATEANLAGLRLRGTFDGRSTVDAPLGEFFGAGLGEREVRSLMFSMDAAAGGWYSAWWMMPYANSATLSIANTTGATVSGIRTEVTYAPNGKWATELAVSGNAGYFTTQSRAGTTTQARDWVVADQPGRGRLVGVTQVVRNSVAGGNERGYLEGDERIQVDGSLTPQIYGTGTEDFYESGWYFNRGEYSGVFTGNTGHRVRTSTCAVECDSMYRLQIGDAVSYSTGLRFGIEHGAQNDMPVAESTTAFLYTKPQLAGRTTDTIVVGDAGSRTAHSYTESGAASQYGLTSVYEGDDDHIGVTGQVRSTGGAISFRLAVDPGNQGVRLRRTSDQNAAYQSAAVTVDGAAAGTWVQALGNQSQRWLDDDFTVPSALTAGKSAITVRLVPSGPQWTANRYAAVNLVAPFTDTTPPSGVATPAVGGRTHAVALSWPPATDNVGVANYRVYASTNSSVPITGGNLVGTSTTPGFRHGPLPANTTRHYRVVAVDRAGNAGAASGVVSATTTVPVTTDVDGDRRDDAVLFTQGATNDVYTALSSGSAFGGRVKGHDFFSVTGEVPLTGDFNGDGRSDIVTFTRGEAADVYVALSNGTGFAGTSVRWHDYFAVGTEKPAVGDVNGDGRDDIITFTCGSAGDVYVALSTGSSFRPGVKWSDSFCVGDERPAVGDFDGDGRDDVVTFTGGTRGDAYVSLSNGTAFVQEGWLWHDNFAVGTELAGAADVNGDGRDDVVTFTRGAAADVYVSLSDGGRFVQNAWKWHDFFAVGAELPGLGDVNGDGRADILTFTNNAAADVFAATSTGSAFSGTTVRWHDDFGNGTEIPRPTI</sequence>
<organism evidence="6 7">
    <name type="scientific">Actinophytocola glycyrrhizae</name>
    <dbReference type="NCBI Taxonomy" id="2044873"/>
    <lineage>
        <taxon>Bacteria</taxon>
        <taxon>Bacillati</taxon>
        <taxon>Actinomycetota</taxon>
        <taxon>Actinomycetes</taxon>
        <taxon>Pseudonocardiales</taxon>
        <taxon>Pseudonocardiaceae</taxon>
    </lineage>
</organism>
<evidence type="ECO:0000256" key="2">
    <source>
        <dbReference type="ARBA" id="ARBA00023295"/>
    </source>
</evidence>
<keyword evidence="2" id="KW-0326">Glycosidase</keyword>
<dbReference type="PANTHER" id="PTHR13412:SF0">
    <property type="entry name" value="T-CELL IMMUNOMODULATORY PROTEIN"/>
    <property type="match status" value="1"/>
</dbReference>
<dbReference type="RefSeq" id="WP_378061125.1">
    <property type="nucleotide sequence ID" value="NZ_JBHSIS010000022.1"/>
</dbReference>
<dbReference type="Gene3D" id="2.130.10.130">
    <property type="entry name" value="Integrin alpha, N-terminal"/>
    <property type="match status" value="1"/>
</dbReference>
<dbReference type="PANTHER" id="PTHR13412">
    <property type="entry name" value="T-CELL IMMUNOMODULATORY PROTEIN HOMOLOG"/>
    <property type="match status" value="1"/>
</dbReference>
<dbReference type="InterPro" id="IPR013517">
    <property type="entry name" value="FG-GAP"/>
</dbReference>
<evidence type="ECO:0000259" key="5">
    <source>
        <dbReference type="PROSITE" id="PS50853"/>
    </source>
</evidence>
<keyword evidence="7" id="KW-1185">Reference proteome</keyword>
<dbReference type="Gene3D" id="2.40.128.340">
    <property type="match status" value="1"/>
</dbReference>
<protein>
    <submittedName>
        <fullName evidence="6">DUF2961 domain-containing protein</fullName>
    </submittedName>
</protein>
<evidence type="ECO:0000313" key="6">
    <source>
        <dbReference type="EMBL" id="MFC4858594.1"/>
    </source>
</evidence>
<keyword evidence="3" id="KW-0624">Polysaccharide degradation</keyword>
<name>A0ABV9SF99_9PSEU</name>